<feature type="binding site" evidence="9">
    <location>
        <begin position="238"/>
        <end position="243"/>
    </location>
    <ligand>
        <name>ATP</name>
        <dbReference type="ChEBI" id="CHEBI:30616"/>
    </ligand>
</feature>
<evidence type="ECO:0000259" key="10">
    <source>
        <dbReference type="Pfam" id="PF00294"/>
    </source>
</evidence>
<comment type="similarity">
    <text evidence="9">Belongs to the carbohydrate kinase PfkB family. Ribokinase subfamily.</text>
</comment>
<reference evidence="11 12" key="1">
    <citation type="submission" date="2018-06" db="EMBL/GenBank/DDBJ databases">
        <title>Genomic Encyclopedia of Archaeal and Bacterial Type Strains, Phase II (KMG-II): from individual species to whole genera.</title>
        <authorList>
            <person name="Goeker M."/>
        </authorList>
    </citation>
    <scope>NUCLEOTIDE SEQUENCE [LARGE SCALE GENOMIC DNA]</scope>
    <source>
        <strain evidence="11 12">ATCC BAA-1881</strain>
    </source>
</reference>
<feature type="domain" description="Carbohydrate kinase PfkB" evidence="10">
    <location>
        <begin position="2"/>
        <end position="317"/>
    </location>
</feature>
<dbReference type="Proteomes" id="UP000248806">
    <property type="component" value="Unassembled WGS sequence"/>
</dbReference>
<keyword evidence="8 9" id="KW-0119">Carbohydrate metabolism</keyword>
<feature type="binding site" evidence="9">
    <location>
        <position position="157"/>
    </location>
    <ligand>
        <name>substrate</name>
    </ligand>
</feature>
<dbReference type="Pfam" id="PF00294">
    <property type="entry name" value="PfkB"/>
    <property type="match status" value="1"/>
</dbReference>
<dbReference type="PANTHER" id="PTHR10584:SF166">
    <property type="entry name" value="RIBOKINASE"/>
    <property type="match status" value="1"/>
</dbReference>
<keyword evidence="9" id="KW-0963">Cytoplasm</keyword>
<gene>
    <name evidence="9" type="primary">rbsK</name>
    <name evidence="11" type="ORF">EI42_04570</name>
</gene>
<evidence type="ECO:0000256" key="4">
    <source>
        <dbReference type="ARBA" id="ARBA00022777"/>
    </source>
</evidence>
<name>A0A326U1C1_THEHA</name>
<proteinExistence type="inferred from homology"/>
<evidence type="ECO:0000313" key="11">
    <source>
        <dbReference type="EMBL" id="PZW24688.1"/>
    </source>
</evidence>
<dbReference type="InterPro" id="IPR011877">
    <property type="entry name" value="Ribokinase"/>
</dbReference>
<dbReference type="HAMAP" id="MF_01987">
    <property type="entry name" value="Ribokinase"/>
    <property type="match status" value="1"/>
</dbReference>
<comment type="catalytic activity">
    <reaction evidence="9">
        <text>D-ribose + ATP = D-ribose 5-phosphate + ADP + H(+)</text>
        <dbReference type="Rhea" id="RHEA:13697"/>
        <dbReference type="ChEBI" id="CHEBI:15378"/>
        <dbReference type="ChEBI" id="CHEBI:30616"/>
        <dbReference type="ChEBI" id="CHEBI:47013"/>
        <dbReference type="ChEBI" id="CHEBI:78346"/>
        <dbReference type="ChEBI" id="CHEBI:456216"/>
        <dbReference type="EC" id="2.7.1.15"/>
    </reaction>
</comment>
<feature type="binding site" evidence="9">
    <location>
        <position position="269"/>
    </location>
    <ligand>
        <name>K(+)</name>
        <dbReference type="ChEBI" id="CHEBI:29103"/>
    </ligand>
</feature>
<keyword evidence="5 9" id="KW-0067">ATP-binding</keyword>
<evidence type="ECO:0000256" key="6">
    <source>
        <dbReference type="ARBA" id="ARBA00022842"/>
    </source>
</evidence>
<evidence type="ECO:0000256" key="7">
    <source>
        <dbReference type="ARBA" id="ARBA00022958"/>
    </source>
</evidence>
<dbReference type="GO" id="GO:0004747">
    <property type="term" value="F:ribokinase activity"/>
    <property type="evidence" value="ECO:0007669"/>
    <property type="project" value="UniProtKB-UniRule"/>
</dbReference>
<comment type="subcellular location">
    <subcellularLocation>
        <location evidence="9">Cytoplasm</location>
    </subcellularLocation>
</comment>
<feature type="binding site" evidence="9">
    <location>
        <begin position="274"/>
        <end position="275"/>
    </location>
    <ligand>
        <name>ATP</name>
        <dbReference type="ChEBI" id="CHEBI:30616"/>
    </ligand>
</feature>
<keyword evidence="2 9" id="KW-0479">Metal-binding</keyword>
<evidence type="ECO:0000256" key="8">
    <source>
        <dbReference type="ARBA" id="ARBA00023277"/>
    </source>
</evidence>
<accession>A0A326U1C1</accession>
<organism evidence="11 12">
    <name type="scientific">Thermosporothrix hazakensis</name>
    <dbReference type="NCBI Taxonomy" id="644383"/>
    <lineage>
        <taxon>Bacteria</taxon>
        <taxon>Bacillati</taxon>
        <taxon>Chloroflexota</taxon>
        <taxon>Ktedonobacteria</taxon>
        <taxon>Ktedonobacterales</taxon>
        <taxon>Thermosporotrichaceae</taxon>
        <taxon>Thermosporothrix</taxon>
    </lineage>
</organism>
<dbReference type="InterPro" id="IPR002139">
    <property type="entry name" value="Ribo/fructo_kinase"/>
</dbReference>
<comment type="pathway">
    <text evidence="9">Carbohydrate metabolism; D-ribose degradation; D-ribose 5-phosphate from beta-D-ribopyranose: step 2/2.</text>
</comment>
<dbReference type="EC" id="2.7.1.15" evidence="9"/>
<dbReference type="AlphaFoldDB" id="A0A326U1C1"/>
<dbReference type="GO" id="GO:0046872">
    <property type="term" value="F:metal ion binding"/>
    <property type="evidence" value="ECO:0007669"/>
    <property type="project" value="UniProtKB-KW"/>
</dbReference>
<comment type="activity regulation">
    <text evidence="9">Activated by a monovalent cation that binds near, but not in, the active site. The most likely occupant of the site in vivo is potassium. Ion binding induces a conformational change that may alter substrate affinity.</text>
</comment>
<feature type="binding site" evidence="9">
    <location>
        <position position="271"/>
    </location>
    <ligand>
        <name>K(+)</name>
        <dbReference type="ChEBI" id="CHEBI:29103"/>
    </ligand>
</feature>
<comment type="function">
    <text evidence="9">Catalyzes the phosphorylation of ribose at O-5 in a reaction requiring ATP and magnesium. The resulting D-ribose-5-phosphate can then be used either for sythesis of nucleotides, histidine, and tryptophan, or as a component of the pentose phosphate pathway.</text>
</comment>
<dbReference type="EMBL" id="QKUF01000021">
    <property type="protein sequence ID" value="PZW24688.1"/>
    <property type="molecule type" value="Genomic_DNA"/>
</dbReference>
<dbReference type="OrthoDB" id="9775849at2"/>
<dbReference type="CDD" id="cd01174">
    <property type="entry name" value="ribokinase"/>
    <property type="match status" value="1"/>
</dbReference>
<feature type="binding site" evidence="9">
    <location>
        <position position="310"/>
    </location>
    <ligand>
        <name>K(+)</name>
        <dbReference type="ChEBI" id="CHEBI:29103"/>
    </ligand>
</feature>
<dbReference type="SUPFAM" id="SSF53613">
    <property type="entry name" value="Ribokinase-like"/>
    <property type="match status" value="1"/>
</dbReference>
<sequence length="326" mass="34261">MGRVVVLGSLIVDLMAQAPRLPRPGEAVIGESFHSLLGGKGINQAIAAARLGAQVTLIGRVGQDAYGDAFFDTLQQEGVLSSFVSRDAKAGTGVSLVIIATENGQNMIVVNPNANMQVPVADVEQALRGVQQEREREAPADEQAGRSHKAVFLCQCETNRETYTTGLRLARELGMTTILNAAPVSQLADTELFRSADILVVNEIEAATYANSSVTSLETARQAAERLLHYGPQHVIITLGSQGCLWSARESSGAVEHQALPPFAVQAVDSTGAGDAFCGVLAALLADNIPMLDALRQASAAGALTTTKRGAIAALPTLQQIQELIP</sequence>
<dbReference type="UniPathway" id="UPA00916">
    <property type="reaction ID" value="UER00889"/>
</dbReference>
<dbReference type="PRINTS" id="PR00990">
    <property type="entry name" value="RIBOKINASE"/>
</dbReference>
<comment type="cofactor">
    <cofactor evidence="9">
        <name>Mg(2+)</name>
        <dbReference type="ChEBI" id="CHEBI:18420"/>
    </cofactor>
    <text evidence="9">Requires a divalent cation, most likely magnesium in vivo, as an electrophilic catalyst to aid phosphoryl group transfer. It is the chelate of the metal and the nucleotide that is the actual substrate.</text>
</comment>
<keyword evidence="3 9" id="KW-0547">Nucleotide-binding</keyword>
<comment type="subunit">
    <text evidence="9">Homodimer.</text>
</comment>
<dbReference type="InterPro" id="IPR029056">
    <property type="entry name" value="Ribokinase-like"/>
</dbReference>
<keyword evidence="12" id="KW-1185">Reference proteome</keyword>
<dbReference type="GO" id="GO:0005524">
    <property type="term" value="F:ATP binding"/>
    <property type="evidence" value="ECO:0007669"/>
    <property type="project" value="UniProtKB-UniRule"/>
</dbReference>
<protein>
    <recommendedName>
        <fullName evidence="9">Ribokinase</fullName>
        <shortName evidence="9">RK</shortName>
        <ecNumber evidence="9">2.7.1.15</ecNumber>
    </recommendedName>
</protein>
<comment type="caution">
    <text evidence="11">The sequence shown here is derived from an EMBL/GenBank/DDBJ whole genome shotgun (WGS) entry which is preliminary data.</text>
</comment>
<dbReference type="GO" id="GO:0019303">
    <property type="term" value="P:D-ribose catabolic process"/>
    <property type="evidence" value="ECO:0007669"/>
    <property type="project" value="UniProtKB-UniRule"/>
</dbReference>
<feature type="binding site" evidence="9">
    <location>
        <position position="202"/>
    </location>
    <ligand>
        <name>ATP</name>
        <dbReference type="ChEBI" id="CHEBI:30616"/>
    </ligand>
</feature>
<feature type="binding site" evidence="9">
    <location>
        <position position="305"/>
    </location>
    <ligand>
        <name>K(+)</name>
        <dbReference type="ChEBI" id="CHEBI:29103"/>
    </ligand>
</feature>
<keyword evidence="4 9" id="KW-0418">Kinase</keyword>
<evidence type="ECO:0000256" key="1">
    <source>
        <dbReference type="ARBA" id="ARBA00022679"/>
    </source>
</evidence>
<dbReference type="PANTHER" id="PTHR10584">
    <property type="entry name" value="SUGAR KINASE"/>
    <property type="match status" value="1"/>
</dbReference>
<keyword evidence="7 9" id="KW-0630">Potassium</keyword>
<comment type="caution">
    <text evidence="9">Lacks conserved residue(s) required for the propagation of feature annotation.</text>
</comment>
<feature type="binding site" evidence="9">
    <location>
        <position position="308"/>
    </location>
    <ligand>
        <name>K(+)</name>
        <dbReference type="ChEBI" id="CHEBI:29103"/>
    </ligand>
</feature>
<dbReference type="GO" id="GO:0005829">
    <property type="term" value="C:cytosol"/>
    <property type="evidence" value="ECO:0007669"/>
    <property type="project" value="TreeGrafter"/>
</dbReference>
<feature type="active site" description="Proton acceptor" evidence="9">
    <location>
        <position position="275"/>
    </location>
</feature>
<evidence type="ECO:0000256" key="3">
    <source>
        <dbReference type="ARBA" id="ARBA00022741"/>
    </source>
</evidence>
<evidence type="ECO:0000256" key="2">
    <source>
        <dbReference type="ARBA" id="ARBA00022723"/>
    </source>
</evidence>
<dbReference type="RefSeq" id="WP_111324886.1">
    <property type="nucleotide sequence ID" value="NZ_BIFX01000001.1"/>
</dbReference>
<keyword evidence="6 9" id="KW-0460">Magnesium</keyword>
<dbReference type="InterPro" id="IPR011611">
    <property type="entry name" value="PfkB_dom"/>
</dbReference>
<feature type="binding site" evidence="9">
    <location>
        <begin position="39"/>
        <end position="43"/>
    </location>
    <ligand>
        <name>substrate</name>
    </ligand>
</feature>
<dbReference type="Gene3D" id="3.40.1190.20">
    <property type="match status" value="1"/>
</dbReference>
<keyword evidence="1 9" id="KW-0808">Transferase</keyword>
<evidence type="ECO:0000313" key="12">
    <source>
        <dbReference type="Proteomes" id="UP000248806"/>
    </source>
</evidence>
<evidence type="ECO:0000256" key="9">
    <source>
        <dbReference type="HAMAP-Rule" id="MF_01987"/>
    </source>
</evidence>
<evidence type="ECO:0000256" key="5">
    <source>
        <dbReference type="ARBA" id="ARBA00022840"/>
    </source>
</evidence>
<feature type="binding site" evidence="9">
    <location>
        <position position="275"/>
    </location>
    <ligand>
        <name>substrate</name>
    </ligand>
</feature>
<feature type="binding site" evidence="9">
    <location>
        <begin position="11"/>
        <end position="13"/>
    </location>
    <ligand>
        <name>substrate</name>
    </ligand>
</feature>